<dbReference type="EMBL" id="QWED01001193">
    <property type="protein sequence ID" value="RII95931.1"/>
    <property type="molecule type" value="Genomic_DNA"/>
</dbReference>
<dbReference type="Proteomes" id="UP000265361">
    <property type="component" value="Unassembled WGS sequence"/>
</dbReference>
<dbReference type="AlphaFoldDB" id="A0A399NPY2"/>
<evidence type="ECO:0000313" key="3">
    <source>
        <dbReference type="Proteomes" id="UP000265361"/>
    </source>
</evidence>
<comment type="caution">
    <text evidence="2">The sequence shown here is derived from an EMBL/GenBank/DDBJ whole genome shotgun (WGS) entry which is preliminary data.</text>
</comment>
<feature type="non-terminal residue" evidence="2">
    <location>
        <position position="112"/>
    </location>
</feature>
<reference evidence="2 3" key="1">
    <citation type="submission" date="2018-08" db="EMBL/GenBank/DDBJ databases">
        <title>Genome Sequence of Clavibacter michiganensis Subspecies type strains, and the Atypical Peach-Colored Strains Isolated from Tomato.</title>
        <authorList>
            <person name="Osdaghi E."/>
            <person name="Portier P."/>
            <person name="Briand M."/>
            <person name="Jacques M.-A."/>
        </authorList>
    </citation>
    <scope>NUCLEOTIDE SEQUENCE [LARGE SCALE GENOMIC DNA]</scope>
    <source>
        <strain evidence="2 3">CFBP 7577</strain>
    </source>
</reference>
<name>A0A399NPY2_9MICO</name>
<protein>
    <submittedName>
        <fullName evidence="2">ABC transporter permease</fullName>
    </submittedName>
</protein>
<keyword evidence="1" id="KW-0472">Membrane</keyword>
<evidence type="ECO:0000256" key="1">
    <source>
        <dbReference type="SAM" id="Phobius"/>
    </source>
</evidence>
<proteinExistence type="predicted"/>
<gene>
    <name evidence="2" type="ORF">DZF97_18200</name>
</gene>
<keyword evidence="1" id="KW-1133">Transmembrane helix</keyword>
<feature type="non-terminal residue" evidence="2">
    <location>
        <position position="1"/>
    </location>
</feature>
<accession>A0A399NPY2</accession>
<organism evidence="2 3">
    <name type="scientific">Clavibacter nebraskensis</name>
    <dbReference type="NCBI Taxonomy" id="31963"/>
    <lineage>
        <taxon>Bacteria</taxon>
        <taxon>Bacillati</taxon>
        <taxon>Actinomycetota</taxon>
        <taxon>Actinomycetes</taxon>
        <taxon>Micrococcales</taxon>
        <taxon>Microbacteriaceae</taxon>
        <taxon>Clavibacter</taxon>
    </lineage>
</organism>
<feature type="transmembrane region" description="Helical" evidence="1">
    <location>
        <begin position="60"/>
        <end position="80"/>
    </location>
</feature>
<keyword evidence="1" id="KW-0812">Transmembrane</keyword>
<evidence type="ECO:0000313" key="2">
    <source>
        <dbReference type="EMBL" id="RII95931.1"/>
    </source>
</evidence>
<sequence>VVPGVAAGLLALIVVAGLVRDPLSTTAGRLAPPSWALPFGADASGRDLLGRVGHGAVTTLGTALLVVIACCVVGLALGLLPRAAIGPIEVANAAPPILAGIVVAAVQGPSTA</sequence>